<dbReference type="EMBL" id="MN740554">
    <property type="protein sequence ID" value="QHS77544.1"/>
    <property type="molecule type" value="Genomic_DNA"/>
</dbReference>
<reference evidence="1" key="1">
    <citation type="journal article" date="2020" name="Nature">
        <title>Giant virus diversity and host interactions through global metagenomics.</title>
        <authorList>
            <person name="Schulz F."/>
            <person name="Roux S."/>
            <person name="Paez-Espino D."/>
            <person name="Jungbluth S."/>
            <person name="Walsh D.A."/>
            <person name="Denef V.J."/>
            <person name="McMahon K.D."/>
            <person name="Konstantinidis K.T."/>
            <person name="Eloe-Fadrosh E.A."/>
            <person name="Kyrpides N.C."/>
            <person name="Woyke T."/>
        </authorList>
    </citation>
    <scope>NUCLEOTIDE SEQUENCE</scope>
    <source>
        <strain evidence="1">GVMAG-S-1004661-13</strain>
    </source>
</reference>
<dbReference type="AlphaFoldDB" id="A0A6C0ACW2"/>
<proteinExistence type="predicted"/>
<evidence type="ECO:0000313" key="1">
    <source>
        <dbReference type="EMBL" id="QHS77544.1"/>
    </source>
</evidence>
<protein>
    <submittedName>
        <fullName evidence="1">Uncharacterized protein</fullName>
    </submittedName>
</protein>
<organism evidence="1">
    <name type="scientific">viral metagenome</name>
    <dbReference type="NCBI Taxonomy" id="1070528"/>
    <lineage>
        <taxon>unclassified sequences</taxon>
        <taxon>metagenomes</taxon>
        <taxon>organismal metagenomes</taxon>
    </lineage>
</organism>
<sequence>MKIQMNIKILFFFLHQKIGSFIITKYNIKRKIKELNIKTIFWMDDLHFRQNYNFNYHLLQIPNNNNFIK</sequence>
<name>A0A6C0ACW2_9ZZZZ</name>
<accession>A0A6C0ACW2</accession>